<dbReference type="SUPFAM" id="SSF117856">
    <property type="entry name" value="AF0104/ALDC/Ptd012-like"/>
    <property type="match status" value="1"/>
</dbReference>
<feature type="chain" id="PRO_5046399225" evidence="1">
    <location>
        <begin position="31"/>
        <end position="249"/>
    </location>
</feature>
<dbReference type="Pfam" id="PF03306">
    <property type="entry name" value="AAL_decarboxy"/>
    <property type="match status" value="1"/>
</dbReference>
<keyword evidence="2" id="KW-0456">Lyase</keyword>
<organism evidence="2 3">
    <name type="scientific">Glaciecola siphonariae</name>
    <dbReference type="NCBI Taxonomy" id="521012"/>
    <lineage>
        <taxon>Bacteria</taxon>
        <taxon>Pseudomonadati</taxon>
        <taxon>Pseudomonadota</taxon>
        <taxon>Gammaproteobacteria</taxon>
        <taxon>Alteromonadales</taxon>
        <taxon>Alteromonadaceae</taxon>
        <taxon>Glaciecola</taxon>
    </lineage>
</organism>
<evidence type="ECO:0000313" key="3">
    <source>
        <dbReference type="Proteomes" id="UP001595897"/>
    </source>
</evidence>
<sequence length="249" mass="27820">MRRIFNKRSTYSIYYVMMISVICFGAVCQASETEQDAYVIESYGSRLSLIHEGKLDSTVNLKELDISDIYAIGPVEGLQGEVTVYGGNISISTVINGAPSVSANQDTGAIFLITAKHNDWLTHSVARELSGLNEVESYIKGLLEANNIDLTQPRAFRIETSVPYMKYHIIFKTNNTPHDMAEHRKAKIKFELADTEVDIVGFWVDEHRVGKFTHPGKRTHMHFIAKDQSTSGHIDNIVVPIGAQIFIGQ</sequence>
<name>A0ABV9LT15_9ALTE</name>
<feature type="signal peptide" evidence="1">
    <location>
        <begin position="1"/>
        <end position="30"/>
    </location>
</feature>
<keyword evidence="3" id="KW-1185">Reference proteome</keyword>
<gene>
    <name evidence="2" type="ORF">ACFO4O_02215</name>
</gene>
<dbReference type="EC" id="4.1.1.5" evidence="2"/>
<accession>A0ABV9LT15</accession>
<dbReference type="GO" id="GO:0047605">
    <property type="term" value="F:acetolactate decarboxylase activity"/>
    <property type="evidence" value="ECO:0007669"/>
    <property type="project" value="UniProtKB-EC"/>
</dbReference>
<evidence type="ECO:0000256" key="1">
    <source>
        <dbReference type="SAM" id="SignalP"/>
    </source>
</evidence>
<evidence type="ECO:0000313" key="2">
    <source>
        <dbReference type="EMBL" id="MFC4698975.1"/>
    </source>
</evidence>
<dbReference type="Gene3D" id="3.30.1330.80">
    <property type="entry name" value="Hypothetical protein, similar to alpha- acetolactate decarboxylase, domain 2"/>
    <property type="match status" value="1"/>
</dbReference>
<keyword evidence="1" id="KW-0732">Signal</keyword>
<dbReference type="Proteomes" id="UP001595897">
    <property type="component" value="Unassembled WGS sequence"/>
</dbReference>
<dbReference type="RefSeq" id="WP_382405674.1">
    <property type="nucleotide sequence ID" value="NZ_JBHSGU010000002.1"/>
</dbReference>
<proteinExistence type="predicted"/>
<protein>
    <submittedName>
        <fullName evidence="2">Acetolactate decarboxylase</fullName>
        <ecNumber evidence="2">4.1.1.5</ecNumber>
    </submittedName>
</protein>
<dbReference type="EMBL" id="JBHSGU010000002">
    <property type="protein sequence ID" value="MFC4698975.1"/>
    <property type="molecule type" value="Genomic_DNA"/>
</dbReference>
<reference evidence="3" key="1">
    <citation type="journal article" date="2019" name="Int. J. Syst. Evol. Microbiol.">
        <title>The Global Catalogue of Microorganisms (GCM) 10K type strain sequencing project: providing services to taxonomists for standard genome sequencing and annotation.</title>
        <authorList>
            <consortium name="The Broad Institute Genomics Platform"/>
            <consortium name="The Broad Institute Genome Sequencing Center for Infectious Disease"/>
            <person name="Wu L."/>
            <person name="Ma J."/>
        </authorList>
    </citation>
    <scope>NUCLEOTIDE SEQUENCE [LARGE SCALE GENOMIC DNA]</scope>
    <source>
        <strain evidence="3">KACC 12507</strain>
    </source>
</reference>
<comment type="caution">
    <text evidence="2">The sequence shown here is derived from an EMBL/GenBank/DDBJ whole genome shotgun (WGS) entry which is preliminary data.</text>
</comment>
<dbReference type="InterPro" id="IPR005128">
    <property type="entry name" value="Acetolactate_a_deCO2ase"/>
</dbReference>